<dbReference type="OrthoDB" id="2115716at2759"/>
<dbReference type="PANTHER" id="PTHR23077">
    <property type="entry name" value="AAA-FAMILY ATPASE"/>
    <property type="match status" value="1"/>
</dbReference>
<dbReference type="GO" id="GO:0042254">
    <property type="term" value="P:ribosome biogenesis"/>
    <property type="evidence" value="ECO:0007669"/>
    <property type="project" value="TreeGrafter"/>
</dbReference>
<accession>A0A9P3HFK9</accession>
<reference evidence="3" key="2">
    <citation type="journal article" date="2022" name="Microbiol. Resour. Announc.">
        <title>Whole-Genome Sequence of Entomortierella parvispora E1425, a Mucoromycotan Fungus Associated with Burkholderiaceae-Related Endosymbiotic Bacteria.</title>
        <authorList>
            <person name="Herlambang A."/>
            <person name="Guo Y."/>
            <person name="Takashima Y."/>
            <person name="Narisawa K."/>
            <person name="Ohta H."/>
            <person name="Nishizawa T."/>
        </authorList>
    </citation>
    <scope>NUCLEOTIDE SEQUENCE</scope>
    <source>
        <strain evidence="3">E1425</strain>
    </source>
</reference>
<feature type="compositionally biased region" description="Basic and acidic residues" evidence="1">
    <location>
        <begin position="440"/>
        <end position="469"/>
    </location>
</feature>
<sequence length="541" mass="60961">MLNEGLQAKTPAEGTLAQAFVSFKDHFNGHKVSTEVRMLESIRGCHPEYQVTRVSESKFDLRGYARAGHATITKEEGHEHFDATRSYSSPGSRLEKTPGFLYDTVRFGRWKYSWKSFEYLVYEVLYQDPHSSPVKLYYILSPRPGGVQSSKNVATDELLLAVGAWSKELHKEIHVFDNGYWQKDAELWKSIQGSSWEDVILNENLKTSLMRDVQGFFENQQLYKKLAVPWKRGVILHGVPGNGKTISIKALINSMASLEEPVPALYVKSFDACQGEKYAIRSIFSQARSMAPCLLIFEDLDSLVQDETRSYFLNEVDGLESNDGILMIGSTNHLDALDPAISKRPSRFDRKYHFQIPNEQERIAYCHFWQNKLTNTDMVSFEDDLCPIIGKLTEGFSFAYLKELFVISLLAVARGGTIEEEEEQDGTESNASVHANGVVEPKDTIETEDKGEEKSESTEGSETKKEVKKRVMPEVEIPAAFQDNILLKVIKNQVKVLLADMDNTEDSGSSSAKKTSKNRQGAQADRLRAMQEAARARSGCC</sequence>
<feature type="region of interest" description="Disordered" evidence="1">
    <location>
        <begin position="420"/>
        <end position="469"/>
    </location>
</feature>
<dbReference type="InterPro" id="IPR003959">
    <property type="entry name" value="ATPase_AAA_core"/>
</dbReference>
<gene>
    <name evidence="3" type="ORF">EMPS_07826</name>
</gene>
<dbReference type="CDD" id="cd19481">
    <property type="entry name" value="RecA-like_protease"/>
    <property type="match status" value="1"/>
</dbReference>
<name>A0A9P3HFK9_9FUNG</name>
<dbReference type="GO" id="GO:1990275">
    <property type="term" value="F:preribosome binding"/>
    <property type="evidence" value="ECO:0007669"/>
    <property type="project" value="TreeGrafter"/>
</dbReference>
<organism evidence="3 4">
    <name type="scientific">Entomortierella parvispora</name>
    <dbReference type="NCBI Taxonomy" id="205924"/>
    <lineage>
        <taxon>Eukaryota</taxon>
        <taxon>Fungi</taxon>
        <taxon>Fungi incertae sedis</taxon>
        <taxon>Mucoromycota</taxon>
        <taxon>Mortierellomycotina</taxon>
        <taxon>Mortierellomycetes</taxon>
        <taxon>Mortierellales</taxon>
        <taxon>Mortierellaceae</taxon>
        <taxon>Entomortierella</taxon>
    </lineage>
</organism>
<dbReference type="Proteomes" id="UP000827284">
    <property type="component" value="Unassembled WGS sequence"/>
</dbReference>
<dbReference type="SUPFAM" id="SSF52540">
    <property type="entry name" value="P-loop containing nucleoside triphosphate hydrolases"/>
    <property type="match status" value="1"/>
</dbReference>
<dbReference type="GO" id="GO:0003723">
    <property type="term" value="F:RNA binding"/>
    <property type="evidence" value="ECO:0007669"/>
    <property type="project" value="TreeGrafter"/>
</dbReference>
<dbReference type="Gene3D" id="3.40.50.300">
    <property type="entry name" value="P-loop containing nucleotide triphosphate hydrolases"/>
    <property type="match status" value="1"/>
</dbReference>
<protein>
    <recommendedName>
        <fullName evidence="2">ATPase AAA-type core domain-containing protein</fullName>
    </recommendedName>
</protein>
<evidence type="ECO:0000256" key="1">
    <source>
        <dbReference type="SAM" id="MobiDB-lite"/>
    </source>
</evidence>
<dbReference type="InterPro" id="IPR027417">
    <property type="entry name" value="P-loop_NTPase"/>
</dbReference>
<feature type="compositionally biased region" description="Polar residues" evidence="1">
    <location>
        <begin position="506"/>
        <end position="521"/>
    </location>
</feature>
<dbReference type="EMBL" id="BQFW01000011">
    <property type="protein sequence ID" value="GJJ75468.1"/>
    <property type="molecule type" value="Genomic_DNA"/>
</dbReference>
<keyword evidence="4" id="KW-1185">Reference proteome</keyword>
<dbReference type="Pfam" id="PF00004">
    <property type="entry name" value="AAA"/>
    <property type="match status" value="1"/>
</dbReference>
<dbReference type="AlphaFoldDB" id="A0A9P3HFK9"/>
<evidence type="ECO:0000313" key="3">
    <source>
        <dbReference type="EMBL" id="GJJ75468.1"/>
    </source>
</evidence>
<dbReference type="InterPro" id="IPR050168">
    <property type="entry name" value="AAA_ATPase_domain"/>
</dbReference>
<evidence type="ECO:0000313" key="4">
    <source>
        <dbReference type="Proteomes" id="UP000827284"/>
    </source>
</evidence>
<reference evidence="3" key="1">
    <citation type="submission" date="2021-11" db="EMBL/GenBank/DDBJ databases">
        <authorList>
            <person name="Herlambang A."/>
            <person name="Guo Y."/>
            <person name="Takashima Y."/>
            <person name="Nishizawa T."/>
        </authorList>
    </citation>
    <scope>NUCLEOTIDE SEQUENCE</scope>
    <source>
        <strain evidence="3">E1425</strain>
    </source>
</reference>
<feature type="region of interest" description="Disordered" evidence="1">
    <location>
        <begin position="502"/>
        <end position="541"/>
    </location>
</feature>
<dbReference type="Gene3D" id="1.10.8.60">
    <property type="match status" value="1"/>
</dbReference>
<feature type="domain" description="ATPase AAA-type core" evidence="2">
    <location>
        <begin position="234"/>
        <end position="355"/>
    </location>
</feature>
<comment type="caution">
    <text evidence="3">The sequence shown here is derived from an EMBL/GenBank/DDBJ whole genome shotgun (WGS) entry which is preliminary data.</text>
</comment>
<evidence type="ECO:0000259" key="2">
    <source>
        <dbReference type="Pfam" id="PF00004"/>
    </source>
</evidence>
<dbReference type="PANTHER" id="PTHR23077:SF132">
    <property type="entry name" value="ATP-DEPENDENT ZN PROTEASE"/>
    <property type="match status" value="1"/>
</dbReference>
<dbReference type="GO" id="GO:0005634">
    <property type="term" value="C:nucleus"/>
    <property type="evidence" value="ECO:0007669"/>
    <property type="project" value="TreeGrafter"/>
</dbReference>
<proteinExistence type="predicted"/>
<dbReference type="GO" id="GO:0005524">
    <property type="term" value="F:ATP binding"/>
    <property type="evidence" value="ECO:0007669"/>
    <property type="project" value="InterPro"/>
</dbReference>
<dbReference type="GO" id="GO:0016887">
    <property type="term" value="F:ATP hydrolysis activity"/>
    <property type="evidence" value="ECO:0007669"/>
    <property type="project" value="InterPro"/>
</dbReference>